<feature type="region of interest" description="Disordered" evidence="1">
    <location>
        <begin position="1"/>
        <end position="30"/>
    </location>
</feature>
<protein>
    <recommendedName>
        <fullName evidence="2">CxC2-like cysteine cluster KDZ transposase-associated domain-containing protein</fullName>
    </recommendedName>
</protein>
<dbReference type="Pfam" id="PF18803">
    <property type="entry name" value="CxC2"/>
    <property type="match status" value="1"/>
</dbReference>
<feature type="compositionally biased region" description="Basic and acidic residues" evidence="1">
    <location>
        <begin position="927"/>
        <end position="939"/>
    </location>
</feature>
<organism evidence="3">
    <name type="scientific">Psilocybe cubensis</name>
    <name type="common">Psychedelic mushroom</name>
    <name type="synonym">Stropharia cubensis</name>
    <dbReference type="NCBI Taxonomy" id="181762"/>
    <lineage>
        <taxon>Eukaryota</taxon>
        <taxon>Fungi</taxon>
        <taxon>Dikarya</taxon>
        <taxon>Basidiomycota</taxon>
        <taxon>Agaricomycotina</taxon>
        <taxon>Agaricomycetes</taxon>
        <taxon>Agaricomycetidae</taxon>
        <taxon>Agaricales</taxon>
        <taxon>Agaricineae</taxon>
        <taxon>Strophariaceae</taxon>
        <taxon>Psilocybe</taxon>
    </lineage>
</organism>
<evidence type="ECO:0000256" key="1">
    <source>
        <dbReference type="SAM" id="MobiDB-lite"/>
    </source>
</evidence>
<comment type="caution">
    <text evidence="3">The sequence shown here is derived from an EMBL/GenBank/DDBJ whole genome shotgun (WGS) entry which is preliminary data.</text>
</comment>
<dbReference type="InterPro" id="IPR040521">
    <property type="entry name" value="KDZ"/>
</dbReference>
<reference evidence="3" key="1">
    <citation type="submission" date="2021-02" db="EMBL/GenBank/DDBJ databases">
        <title>Psilocybe cubensis genome.</title>
        <authorList>
            <person name="Mckernan K.J."/>
            <person name="Crawford S."/>
            <person name="Trippe A."/>
            <person name="Kane L.T."/>
            <person name="Mclaughlin S."/>
        </authorList>
    </citation>
    <scope>NUCLEOTIDE SEQUENCE [LARGE SCALE GENOMIC DNA]</scope>
    <source>
        <strain evidence="3">MGC-MH-2018</strain>
    </source>
</reference>
<proteinExistence type="predicted"/>
<evidence type="ECO:0000313" key="3">
    <source>
        <dbReference type="EMBL" id="KAG5163785.1"/>
    </source>
</evidence>
<dbReference type="InterPro" id="IPR041457">
    <property type="entry name" value="CxC2_KDZ-assoc"/>
</dbReference>
<dbReference type="PANTHER" id="PTHR33104:SF2">
    <property type="entry name" value="CXC3 LIKE CYSTEINE CLUSTER DOMAIN-CONTAINING PROTEIN"/>
    <property type="match status" value="1"/>
</dbReference>
<dbReference type="PANTHER" id="PTHR33104">
    <property type="entry name" value="SI:DKEY-29D5.2"/>
    <property type="match status" value="1"/>
</dbReference>
<sequence length="1115" mass="127068">MKLTAKTLLKRRAQQEAENESPKRLRPTAPHLTEYTCRNSTSITHTTILADNGHIPSLQSKEKVEAKLPPSVSEPPAKPLELTEELQAFQDNKDELLDYLFEREHHPLIGTPCQCGQETRLVCCTECLGHNATCRLCFIAAHLSMPCHWALVWKEGEHGGFFVKRDISQLIPGGNFAIPLGHGGLRCPGPETEEENMFFQIIDHNGVHDTRMHFCTCLGRPNRVRQLIQFGFFPATLKQPKMAFTLTVLKQFHLHHLESKESAYDFIGALRRLTDNMFAASTTNPYPQFLRVMRFWRVLIATKRLGQAHGIDQLLPHRPPGNLLVFCPACPEAGLNMEKNWDQTPKEFSHLNQMQLTLDGNFHANRYNKNSSDDNYSLYEGRAYYPTDSDFKSYLRSLPAQDIADKIDCPIKAVKNRNLVMENLSETGIINVQCPHVIVVSTVDLQRGERFANTDYAVALALRRIRDTGKNNSDQYLTWLAAWISYDMVCSYWVNIVSRFKVYFPDLVEIVKRLSFLIPLVHVHNHKENCEYLYSSAYQSGAGHFHGETAEHEWVELNQLAPQVRQMNNGHRQDTLIDHHGDWNFKKMANMASSLETDIVHSRKIFHKKRDDFIGKTALYSDRAPLWNCLDRELRTVSADKEIQCVFRHKTGKVPSQAKIYEGLVDRLKKLADKSDNTFLNMESSVRLINEGIIIERKQQELASKLASEEYPMAPKEMLSHRTKLAKLIKGWKTLQQDVMGTALCSVETSSIDKPECAKLYLPSSFLATDRAKYDLEGLAADELLLRKGNIFDTICNIQDTSKTLSLMRTERQQNDRGQTARTRSKSKLEDVERLLSLQIHIYNLCRQALVSLGGDEYSSMFPEMTVADTYWVPTHLRREIGTSRKSDGRIFNPGITGGAQGRAPGVSNYLESTMDVIQTQGSKPKPRNDKKLGKDKKGTNCGSGISPPKNNEKVKKDGWIWSLAELVNLTPEDIEAWSDESDRVKWFHAEAEMRRWQEENKINQAQFLRCIRSFHVMSKHWTQLAKMNATDPGRVAYAKKMSARFSRLESDAKERLVRAGYRGFLGFRGGASTERSEVRATCLNCELNGKKARGLLGGTNNQPFRLYRLFSGYS</sequence>
<gene>
    <name evidence="3" type="ORF">JR316_010976</name>
</gene>
<feature type="region of interest" description="Disordered" evidence="1">
    <location>
        <begin position="918"/>
        <end position="951"/>
    </location>
</feature>
<name>A0A8H7XQE1_PSICU</name>
<evidence type="ECO:0000259" key="2">
    <source>
        <dbReference type="Pfam" id="PF18803"/>
    </source>
</evidence>
<dbReference type="Pfam" id="PF18758">
    <property type="entry name" value="KDZ"/>
    <property type="match status" value="1"/>
</dbReference>
<accession>A0A8H7XQE1</accession>
<feature type="domain" description="CxC2-like cysteine cluster KDZ transposase-associated" evidence="2">
    <location>
        <begin position="177"/>
        <end position="277"/>
    </location>
</feature>
<dbReference type="AlphaFoldDB" id="A0A8H7XQE1"/>
<dbReference type="EMBL" id="JAFIQS010000013">
    <property type="protein sequence ID" value="KAG5163785.1"/>
    <property type="molecule type" value="Genomic_DNA"/>
</dbReference>